<dbReference type="GO" id="GO:0005829">
    <property type="term" value="C:cytosol"/>
    <property type="evidence" value="ECO:0007669"/>
    <property type="project" value="TreeGrafter"/>
</dbReference>
<evidence type="ECO:0000256" key="2">
    <source>
        <dbReference type="ARBA" id="ARBA00022694"/>
    </source>
</evidence>
<proteinExistence type="inferred from homology"/>
<dbReference type="GO" id="GO:0016779">
    <property type="term" value="F:nucleotidyltransferase activity"/>
    <property type="evidence" value="ECO:0007669"/>
    <property type="project" value="UniProtKB-UniRule"/>
</dbReference>
<dbReference type="Pfam" id="PF10288">
    <property type="entry name" value="CTU2"/>
    <property type="match status" value="1"/>
</dbReference>
<dbReference type="InterPro" id="IPR019407">
    <property type="entry name" value="CTU2"/>
</dbReference>
<organism evidence="5 6">
    <name type="scientific">Canariomyces notabilis</name>
    <dbReference type="NCBI Taxonomy" id="2074819"/>
    <lineage>
        <taxon>Eukaryota</taxon>
        <taxon>Fungi</taxon>
        <taxon>Dikarya</taxon>
        <taxon>Ascomycota</taxon>
        <taxon>Pezizomycotina</taxon>
        <taxon>Sordariomycetes</taxon>
        <taxon>Sordariomycetidae</taxon>
        <taxon>Sordariales</taxon>
        <taxon>Chaetomiaceae</taxon>
        <taxon>Canariomyces</taxon>
    </lineage>
</organism>
<dbReference type="EMBL" id="MU853335">
    <property type="protein sequence ID" value="KAK4115006.1"/>
    <property type="molecule type" value="Genomic_DNA"/>
</dbReference>
<gene>
    <name evidence="3" type="primary">NCS2</name>
    <name evidence="3" type="synonym">CTU2</name>
    <name evidence="5" type="ORF">N656DRAFT_476706</name>
</gene>
<comment type="subcellular location">
    <subcellularLocation>
        <location evidence="3">Cytoplasm</location>
    </subcellularLocation>
</comment>
<name>A0AAN6TIZ6_9PEZI</name>
<reference evidence="5" key="2">
    <citation type="submission" date="2023-05" db="EMBL/GenBank/DDBJ databases">
        <authorList>
            <consortium name="Lawrence Berkeley National Laboratory"/>
            <person name="Steindorff A."/>
            <person name="Hensen N."/>
            <person name="Bonometti L."/>
            <person name="Westerberg I."/>
            <person name="Brannstrom I.O."/>
            <person name="Guillou S."/>
            <person name="Cros-Aarteil S."/>
            <person name="Calhoun S."/>
            <person name="Haridas S."/>
            <person name="Kuo A."/>
            <person name="Mondo S."/>
            <person name="Pangilinan J."/>
            <person name="Riley R."/>
            <person name="Labutti K."/>
            <person name="Andreopoulos B."/>
            <person name="Lipzen A."/>
            <person name="Chen C."/>
            <person name="Yanf M."/>
            <person name="Daum C."/>
            <person name="Ng V."/>
            <person name="Clum A."/>
            <person name="Ohm R."/>
            <person name="Martin F."/>
            <person name="Silar P."/>
            <person name="Natvig D."/>
            <person name="Lalanne C."/>
            <person name="Gautier V."/>
            <person name="Ament-Velasquez S.L."/>
            <person name="Kruys A."/>
            <person name="Hutchinson M.I."/>
            <person name="Powell A.J."/>
            <person name="Barry K."/>
            <person name="Miller A.N."/>
            <person name="Grigoriev I.V."/>
            <person name="Debuchy R."/>
            <person name="Gladieux P."/>
            <person name="Thoren M.H."/>
            <person name="Johannesson H."/>
        </authorList>
    </citation>
    <scope>NUCLEOTIDE SEQUENCE</scope>
    <source>
        <strain evidence="5">CBS 508.74</strain>
    </source>
</reference>
<evidence type="ECO:0000256" key="1">
    <source>
        <dbReference type="ARBA" id="ARBA00022490"/>
    </source>
</evidence>
<accession>A0AAN6TIZ6</accession>
<keyword evidence="1 3" id="KW-0963">Cytoplasm</keyword>
<feature type="compositionally biased region" description="Acidic residues" evidence="4">
    <location>
        <begin position="410"/>
        <end position="423"/>
    </location>
</feature>
<evidence type="ECO:0000313" key="5">
    <source>
        <dbReference type="EMBL" id="KAK4115006.1"/>
    </source>
</evidence>
<evidence type="ECO:0000256" key="3">
    <source>
        <dbReference type="HAMAP-Rule" id="MF_03054"/>
    </source>
</evidence>
<feature type="region of interest" description="Disordered" evidence="4">
    <location>
        <begin position="174"/>
        <end position="195"/>
    </location>
</feature>
<dbReference type="PANTHER" id="PTHR20882:SF14">
    <property type="entry name" value="CYTOPLASMIC TRNA 2-THIOLATION PROTEIN 2"/>
    <property type="match status" value="1"/>
</dbReference>
<feature type="region of interest" description="Disordered" evidence="4">
    <location>
        <begin position="262"/>
        <end position="312"/>
    </location>
</feature>
<dbReference type="GO" id="GO:0002143">
    <property type="term" value="P:tRNA wobble position uridine thiolation"/>
    <property type="evidence" value="ECO:0007669"/>
    <property type="project" value="TreeGrafter"/>
</dbReference>
<evidence type="ECO:0000256" key="4">
    <source>
        <dbReference type="SAM" id="MobiDB-lite"/>
    </source>
</evidence>
<feature type="compositionally biased region" description="Basic and acidic residues" evidence="4">
    <location>
        <begin position="400"/>
        <end position="409"/>
    </location>
</feature>
<reference evidence="5" key="1">
    <citation type="journal article" date="2023" name="Mol. Phylogenet. Evol.">
        <title>Genome-scale phylogeny and comparative genomics of the fungal order Sordariales.</title>
        <authorList>
            <person name="Hensen N."/>
            <person name="Bonometti L."/>
            <person name="Westerberg I."/>
            <person name="Brannstrom I.O."/>
            <person name="Guillou S."/>
            <person name="Cros-Aarteil S."/>
            <person name="Calhoun S."/>
            <person name="Haridas S."/>
            <person name="Kuo A."/>
            <person name="Mondo S."/>
            <person name="Pangilinan J."/>
            <person name="Riley R."/>
            <person name="LaButti K."/>
            <person name="Andreopoulos B."/>
            <person name="Lipzen A."/>
            <person name="Chen C."/>
            <person name="Yan M."/>
            <person name="Daum C."/>
            <person name="Ng V."/>
            <person name="Clum A."/>
            <person name="Steindorff A."/>
            <person name="Ohm R.A."/>
            <person name="Martin F."/>
            <person name="Silar P."/>
            <person name="Natvig D.O."/>
            <person name="Lalanne C."/>
            <person name="Gautier V."/>
            <person name="Ament-Velasquez S.L."/>
            <person name="Kruys A."/>
            <person name="Hutchinson M.I."/>
            <person name="Powell A.J."/>
            <person name="Barry K."/>
            <person name="Miller A.N."/>
            <person name="Grigoriev I.V."/>
            <person name="Debuchy R."/>
            <person name="Gladieux P."/>
            <person name="Hiltunen Thoren M."/>
            <person name="Johannesson H."/>
        </authorList>
    </citation>
    <scope>NUCLEOTIDE SEQUENCE</scope>
    <source>
        <strain evidence="5">CBS 508.74</strain>
    </source>
</reference>
<comment type="similarity">
    <text evidence="3">Belongs to the CTU2/NCS2 family.</text>
</comment>
<dbReference type="Proteomes" id="UP001302812">
    <property type="component" value="Unassembled WGS sequence"/>
</dbReference>
<keyword evidence="2 3" id="KW-0819">tRNA processing</keyword>
<dbReference type="GO" id="GO:0032447">
    <property type="term" value="P:protein urmylation"/>
    <property type="evidence" value="ECO:0007669"/>
    <property type="project" value="UniProtKB-UniRule"/>
</dbReference>
<dbReference type="GO" id="GO:0016783">
    <property type="term" value="F:sulfurtransferase activity"/>
    <property type="evidence" value="ECO:0007669"/>
    <property type="project" value="TreeGrafter"/>
</dbReference>
<feature type="region of interest" description="Disordered" evidence="4">
    <location>
        <begin position="400"/>
        <end position="435"/>
    </location>
</feature>
<dbReference type="InterPro" id="IPR014729">
    <property type="entry name" value="Rossmann-like_a/b/a_fold"/>
</dbReference>
<dbReference type="GO" id="GO:0000049">
    <property type="term" value="F:tRNA binding"/>
    <property type="evidence" value="ECO:0007669"/>
    <property type="project" value="InterPro"/>
</dbReference>
<sequence length="485" mass="53048">MELEPGAGPGSLTRPCSKCRARETTLESRSHAVCKDCFMNFVATKCIKQIGLLGKETRPPPPASGGPPTETRRYLLGLSLGVSSTVLLHLLNENIEFQLAKGRNAPFELVVIHVDTSLFLPDQNGQSRLAPALDAYRQRYPRFTFHCIPLSSTLDLSSTNPDDIDWSSLPFRSPFSQRQGSSDSEPSPPQPSIDDTEKTLQTLLASLPSAASRADIVRLLTRHALVSQAHQHGCQALLLGHSTTALAELTLAEAAKGRGFSLPWLVRDGPSPTDDDEDDDDFSSSIPDDHTATASVNPTSNHAGGGKDRGRRRRLLIYHPLRELQRRELATYASLTEPALTPLLGLASPSLDNSNSSNNRIVSHKDLSIEEVMARYFGEVEAEYPSVIANVVRTAGKLVPREVTEHEGDNNDDDEDDYEDDGETAGGEGSKKKRREGRCGLCRMPLDLAGDERWRGELGEKKEISLQGRKGRSRLCYGCERSTAG</sequence>
<protein>
    <recommendedName>
        <fullName evidence="3">Cytoplasmic tRNA 2-thiolation protein 2</fullName>
    </recommendedName>
</protein>
<feature type="compositionally biased region" description="Polar residues" evidence="4">
    <location>
        <begin position="292"/>
        <end position="302"/>
    </location>
</feature>
<dbReference type="Gene3D" id="3.40.50.620">
    <property type="entry name" value="HUPs"/>
    <property type="match status" value="1"/>
</dbReference>
<keyword evidence="6" id="KW-1185">Reference proteome</keyword>
<dbReference type="AlphaFoldDB" id="A0AAN6TIZ6"/>
<comment type="function">
    <text evidence="3">Plays a central role in 2-thiolation of mcm(5)S(2)U at tRNA wobble positions of tRNA(Lys), tRNA(Glu) and tRNA(Gln). May act by forming a heterodimer with NCS6 that ligates sulfur from thiocarboxylated URM1 onto the uridine of tRNAs at wobble position. Prior mcm(5) tRNA modification by the elongator complex is required for 2-thiolation. May also be involved in protein urmylation.</text>
</comment>
<dbReference type="PANTHER" id="PTHR20882">
    <property type="entry name" value="CYTOPLASMIC TRNA 2-THIOLATION PROTEIN 2"/>
    <property type="match status" value="1"/>
</dbReference>
<comment type="pathway">
    <text evidence="3">tRNA modification; 5-methoxycarbonylmethyl-2-thiouridine-tRNA biosynthesis.</text>
</comment>
<dbReference type="HAMAP" id="MF_03054">
    <property type="entry name" value="CTU2"/>
    <property type="match status" value="1"/>
</dbReference>
<feature type="compositionally biased region" description="Acidic residues" evidence="4">
    <location>
        <begin position="273"/>
        <end position="282"/>
    </location>
</feature>
<evidence type="ECO:0000313" key="6">
    <source>
        <dbReference type="Proteomes" id="UP001302812"/>
    </source>
</evidence>
<comment type="caution">
    <text evidence="5">The sequence shown here is derived from an EMBL/GenBank/DDBJ whole genome shotgun (WGS) entry which is preliminary data.</text>
</comment>
<dbReference type="SUPFAM" id="SSF52402">
    <property type="entry name" value="Adenine nucleotide alpha hydrolases-like"/>
    <property type="match status" value="1"/>
</dbReference>